<dbReference type="InterPro" id="IPR042197">
    <property type="entry name" value="Apaf_helical"/>
</dbReference>
<feature type="coiled-coil region" evidence="4">
    <location>
        <begin position="6"/>
        <end position="33"/>
    </location>
</feature>
<sequence length="361" mass="40755">MMEGNLEALENTMQELEAKRDDLLRRVVLEEDRENVASQVNDLLKARSDQTRRLCLCGYCSQNLISSCDYGKKLAKKLIAEKLVAEKFSVPKVKEKHIQTTVGLDTTVESVWNHLMRDGSRTLGFLEVVSGFDIVIWVVVSKDLQNEVIQEQILVRLVLDKECTQKTEMEKASYIYNILNRKKLVLLLDNIWSKVDLNKIGVPPRTQRNGSKILVTTRSKEFCNDMEVGETMEVKCLSPNEAWDLCQRKVGEITLKSHNDIPALAGKVAEKCCGLPLALSVIGKAMSCKETIQEWHHAVDAWSYDGLKDEKVKSCFLYCSLFPEDSEIGFIDGNGDKDVANYQGHDIIGSLVRAHLLMNCV</sequence>
<dbReference type="Gene3D" id="1.10.8.430">
    <property type="entry name" value="Helical domain of apoptotic protease-activating factors"/>
    <property type="match status" value="1"/>
</dbReference>
<feature type="domain" description="NB-ARC" evidence="5">
    <location>
        <begin position="127"/>
        <end position="254"/>
    </location>
</feature>
<dbReference type="AlphaFoldDB" id="R0H4Q3"/>
<dbReference type="SUPFAM" id="SSF52540">
    <property type="entry name" value="P-loop containing nucleoside triphosphate hydrolases"/>
    <property type="match status" value="1"/>
</dbReference>
<dbReference type="Proteomes" id="UP000029121">
    <property type="component" value="Unassembled WGS sequence"/>
</dbReference>
<dbReference type="Gene3D" id="3.40.50.300">
    <property type="entry name" value="P-loop containing nucleotide triphosphate hydrolases"/>
    <property type="match status" value="1"/>
</dbReference>
<keyword evidence="3" id="KW-0067">ATP-binding</keyword>
<protein>
    <recommendedName>
        <fullName evidence="5">NB-ARC domain-containing protein</fullName>
    </recommendedName>
</protein>
<keyword evidence="7" id="KW-1185">Reference proteome</keyword>
<evidence type="ECO:0000256" key="3">
    <source>
        <dbReference type="ARBA" id="ARBA00022840"/>
    </source>
</evidence>
<keyword evidence="4" id="KW-0175">Coiled coil</keyword>
<organism evidence="6 7">
    <name type="scientific">Capsella rubella</name>
    <dbReference type="NCBI Taxonomy" id="81985"/>
    <lineage>
        <taxon>Eukaryota</taxon>
        <taxon>Viridiplantae</taxon>
        <taxon>Streptophyta</taxon>
        <taxon>Embryophyta</taxon>
        <taxon>Tracheophyta</taxon>
        <taxon>Spermatophyta</taxon>
        <taxon>Magnoliopsida</taxon>
        <taxon>eudicotyledons</taxon>
        <taxon>Gunneridae</taxon>
        <taxon>Pentapetalae</taxon>
        <taxon>rosids</taxon>
        <taxon>malvids</taxon>
        <taxon>Brassicales</taxon>
        <taxon>Brassicaceae</taxon>
        <taxon>Camelineae</taxon>
        <taxon>Capsella</taxon>
    </lineage>
</organism>
<evidence type="ECO:0000259" key="5">
    <source>
        <dbReference type="Pfam" id="PF00931"/>
    </source>
</evidence>
<dbReference type="GO" id="GO:0006952">
    <property type="term" value="P:defense response"/>
    <property type="evidence" value="ECO:0007669"/>
    <property type="project" value="UniProtKB-KW"/>
</dbReference>
<gene>
    <name evidence="6" type="ORF">CARUB_v10003447mg</name>
</gene>
<dbReference type="eggNOG" id="KOG4658">
    <property type="taxonomic scope" value="Eukaryota"/>
</dbReference>
<dbReference type="GO" id="GO:0043531">
    <property type="term" value="F:ADP binding"/>
    <property type="evidence" value="ECO:0007669"/>
    <property type="project" value="InterPro"/>
</dbReference>
<dbReference type="Pfam" id="PF00931">
    <property type="entry name" value="NB-ARC"/>
    <property type="match status" value="1"/>
</dbReference>
<dbReference type="GO" id="GO:0005524">
    <property type="term" value="F:ATP binding"/>
    <property type="evidence" value="ECO:0007669"/>
    <property type="project" value="UniProtKB-KW"/>
</dbReference>
<dbReference type="InterPro" id="IPR002182">
    <property type="entry name" value="NB-ARC"/>
</dbReference>
<evidence type="ECO:0000256" key="1">
    <source>
        <dbReference type="ARBA" id="ARBA00022741"/>
    </source>
</evidence>
<proteinExistence type="predicted"/>
<dbReference type="FunFam" id="1.10.8.430:FF:000003">
    <property type="entry name" value="Probable disease resistance protein At5g66910"/>
    <property type="match status" value="1"/>
</dbReference>
<dbReference type="STRING" id="81985.R0H4Q3"/>
<dbReference type="PANTHER" id="PTHR33463">
    <property type="entry name" value="NB-ARC DOMAIN-CONTAINING PROTEIN-RELATED"/>
    <property type="match status" value="1"/>
</dbReference>
<dbReference type="PRINTS" id="PR00364">
    <property type="entry name" value="DISEASERSIST"/>
</dbReference>
<keyword evidence="2" id="KW-0611">Plant defense</keyword>
<evidence type="ECO:0000313" key="6">
    <source>
        <dbReference type="EMBL" id="EOA19690.1"/>
    </source>
</evidence>
<evidence type="ECO:0000313" key="7">
    <source>
        <dbReference type="Proteomes" id="UP000029121"/>
    </source>
</evidence>
<name>R0H4Q3_9BRAS</name>
<dbReference type="InterPro" id="IPR050905">
    <property type="entry name" value="Plant_NBS-LRR"/>
</dbReference>
<dbReference type="InterPro" id="IPR027417">
    <property type="entry name" value="P-loop_NTPase"/>
</dbReference>
<dbReference type="PANTHER" id="PTHR33463:SF220">
    <property type="entry name" value="NB-ARC DOMAIN-CONTAINING PROTEIN"/>
    <property type="match status" value="1"/>
</dbReference>
<evidence type="ECO:0000256" key="2">
    <source>
        <dbReference type="ARBA" id="ARBA00022821"/>
    </source>
</evidence>
<accession>R0H4Q3</accession>
<reference evidence="7" key="1">
    <citation type="journal article" date="2013" name="Nat. Genet.">
        <title>The Capsella rubella genome and the genomic consequences of rapid mating system evolution.</title>
        <authorList>
            <person name="Slotte T."/>
            <person name="Hazzouri K.M."/>
            <person name="Agren J.A."/>
            <person name="Koenig D."/>
            <person name="Maumus F."/>
            <person name="Guo Y.L."/>
            <person name="Steige K."/>
            <person name="Platts A.E."/>
            <person name="Escobar J.S."/>
            <person name="Newman L.K."/>
            <person name="Wang W."/>
            <person name="Mandakova T."/>
            <person name="Vello E."/>
            <person name="Smith L.M."/>
            <person name="Henz S.R."/>
            <person name="Steffen J."/>
            <person name="Takuno S."/>
            <person name="Brandvain Y."/>
            <person name="Coop G."/>
            <person name="Andolfatto P."/>
            <person name="Hu T.T."/>
            <person name="Blanchette M."/>
            <person name="Clark R.M."/>
            <person name="Quesneville H."/>
            <person name="Nordborg M."/>
            <person name="Gaut B.S."/>
            <person name="Lysak M.A."/>
            <person name="Jenkins J."/>
            <person name="Grimwood J."/>
            <person name="Chapman J."/>
            <person name="Prochnik S."/>
            <person name="Shu S."/>
            <person name="Rokhsar D."/>
            <person name="Schmutz J."/>
            <person name="Weigel D."/>
            <person name="Wright S.I."/>
        </authorList>
    </citation>
    <scope>NUCLEOTIDE SEQUENCE [LARGE SCALE GENOMIC DNA]</scope>
    <source>
        <strain evidence="7">cv. Monte Gargano</strain>
    </source>
</reference>
<dbReference type="EMBL" id="KB870810">
    <property type="protein sequence ID" value="EOA19690.1"/>
    <property type="molecule type" value="Genomic_DNA"/>
</dbReference>
<dbReference type="FunFam" id="3.40.50.300:FF:001091">
    <property type="entry name" value="Probable disease resistance protein At1g61300"/>
    <property type="match status" value="1"/>
</dbReference>
<evidence type="ECO:0000256" key="4">
    <source>
        <dbReference type="SAM" id="Coils"/>
    </source>
</evidence>
<keyword evidence="1" id="KW-0547">Nucleotide-binding</keyword>